<dbReference type="AlphaFoldDB" id="A0A7V4E4U7"/>
<gene>
    <name evidence="1" type="ORF">ENU66_08300</name>
</gene>
<organism evidence="1">
    <name type="scientific">candidate division WOR-3 bacterium</name>
    <dbReference type="NCBI Taxonomy" id="2052148"/>
    <lineage>
        <taxon>Bacteria</taxon>
        <taxon>Bacteria division WOR-3</taxon>
    </lineage>
</organism>
<name>A0A7V4E4U7_UNCW3</name>
<evidence type="ECO:0000313" key="1">
    <source>
        <dbReference type="EMBL" id="HGL18312.1"/>
    </source>
</evidence>
<comment type="caution">
    <text evidence="1">The sequence shown here is derived from an EMBL/GenBank/DDBJ whole genome shotgun (WGS) entry which is preliminary data.</text>
</comment>
<proteinExistence type="predicted"/>
<sequence>MPIEKIIEEFNKKNGLKLKVEFFKIESYRLMVTFCSKGNHNENNFDEEIVEFGNFLSINAGIDYDLIRLYRLGGGRFVGVFVPDSDRMKEVIDFGFEPFDMLL</sequence>
<protein>
    <submittedName>
        <fullName evidence="1">Uncharacterized protein</fullName>
    </submittedName>
</protein>
<accession>A0A7V4E4U7</accession>
<dbReference type="EMBL" id="DTDJ01000050">
    <property type="protein sequence ID" value="HGL18312.1"/>
    <property type="molecule type" value="Genomic_DNA"/>
</dbReference>
<reference evidence="1" key="1">
    <citation type="journal article" date="2020" name="mSystems">
        <title>Genome- and Community-Level Interaction Insights into Carbon Utilization and Element Cycling Functions of Hydrothermarchaeota in Hydrothermal Sediment.</title>
        <authorList>
            <person name="Zhou Z."/>
            <person name="Liu Y."/>
            <person name="Xu W."/>
            <person name="Pan J."/>
            <person name="Luo Z.H."/>
            <person name="Li M."/>
        </authorList>
    </citation>
    <scope>NUCLEOTIDE SEQUENCE [LARGE SCALE GENOMIC DNA]</scope>
    <source>
        <strain evidence="1">SpSt-69</strain>
    </source>
</reference>